<dbReference type="InterPro" id="IPR039697">
    <property type="entry name" value="Alcohol_dehydrogenase_Fe"/>
</dbReference>
<dbReference type="GO" id="GO:0046872">
    <property type="term" value="F:metal ion binding"/>
    <property type="evidence" value="ECO:0007669"/>
    <property type="project" value="InterPro"/>
</dbReference>
<dbReference type="PANTHER" id="PTHR11496:SF102">
    <property type="entry name" value="ALCOHOL DEHYDROGENASE 4"/>
    <property type="match status" value="1"/>
</dbReference>
<dbReference type="GO" id="GO:0004022">
    <property type="term" value="F:alcohol dehydrogenase (NAD+) activity"/>
    <property type="evidence" value="ECO:0007669"/>
    <property type="project" value="UniProtKB-EC"/>
</dbReference>
<dbReference type="Pfam" id="PF00465">
    <property type="entry name" value="Fe-ADH"/>
    <property type="match status" value="1"/>
</dbReference>
<protein>
    <submittedName>
        <fullName evidence="6">Alcohol dehydrogenase</fullName>
        <ecNumber evidence="6">1.1.1.1</ecNumber>
    </submittedName>
</protein>
<dbReference type="SUPFAM" id="SSF56796">
    <property type="entry name" value="Dehydroquinate synthase-like"/>
    <property type="match status" value="1"/>
</dbReference>
<keyword evidence="2 6" id="KW-0560">Oxidoreductase</keyword>
<comment type="similarity">
    <text evidence="1">Belongs to the iron-containing alcohol dehydrogenase family.</text>
</comment>
<dbReference type="CDD" id="cd08551">
    <property type="entry name" value="Fe-ADH"/>
    <property type="match status" value="1"/>
</dbReference>
<dbReference type="Pfam" id="PF25137">
    <property type="entry name" value="ADH_Fe_C"/>
    <property type="match status" value="1"/>
</dbReference>
<feature type="domain" description="Fe-containing alcohol dehydrogenase-like C-terminal" evidence="5">
    <location>
        <begin position="209"/>
        <end position="405"/>
    </location>
</feature>
<reference evidence="6" key="1">
    <citation type="submission" date="2020-02" db="EMBL/GenBank/DDBJ databases">
        <authorList>
            <person name="Meier V. D."/>
        </authorList>
    </citation>
    <scope>NUCLEOTIDE SEQUENCE</scope>
    <source>
        <strain evidence="6">AVDCRST_MAG77</strain>
    </source>
</reference>
<sequence length="405" mass="42022">MTSPSIARLPERVPDTVYPFRVPPAQLFGAGAVEQIGVEAKRLGTRHALIVTDPGVTRAGISSRVRELLEAAGISTGTYEEVQPEPTVAGVERAYDATLGAAPAGSPGGYDAIIGVGGGSAMDTAKALSLRSANPGPVSRYFGVELVPNTGLPLIHVPTTAGTGAEITPNAIFGDEERRLKAGVVSHRLFAQVAIVDPDLTLGVPATVTAASGIDALTHAIESYVAVKATPHTDLYALESIRLIAANLRGAVTRGGDRAARTGQALGSFYAGIAITNAGTGLCHAMAYPLGGAYHVPHGMANALLLPAVLEYNMVADLAKMARVAEAMGEQVVGLSVYDAAQRGVEAVRRLCRDVGLPAGLREVGVSEDALAHFVEGALSAARLIDNNPRRPTPEAVLDVYRRSY</sequence>
<accession>A0A6J4GYB4</accession>
<dbReference type="InterPro" id="IPR001670">
    <property type="entry name" value="ADH_Fe/GldA"/>
</dbReference>
<dbReference type="FunFam" id="1.20.1090.10:FF:000001">
    <property type="entry name" value="Aldehyde-alcohol dehydrogenase"/>
    <property type="match status" value="1"/>
</dbReference>
<proteinExistence type="inferred from homology"/>
<dbReference type="EMBL" id="CADCTC010000001">
    <property type="protein sequence ID" value="CAA9209196.1"/>
    <property type="molecule type" value="Genomic_DNA"/>
</dbReference>
<evidence type="ECO:0000256" key="3">
    <source>
        <dbReference type="ARBA" id="ARBA00023027"/>
    </source>
</evidence>
<feature type="domain" description="Alcohol dehydrogenase iron-type/glycerol dehydrogenase GldA" evidence="4">
    <location>
        <begin position="23"/>
        <end position="198"/>
    </location>
</feature>
<dbReference type="PROSITE" id="PS00060">
    <property type="entry name" value="ADH_IRON_2"/>
    <property type="match status" value="1"/>
</dbReference>
<evidence type="ECO:0000259" key="4">
    <source>
        <dbReference type="Pfam" id="PF00465"/>
    </source>
</evidence>
<evidence type="ECO:0000256" key="1">
    <source>
        <dbReference type="ARBA" id="ARBA00007358"/>
    </source>
</evidence>
<dbReference type="PANTHER" id="PTHR11496">
    <property type="entry name" value="ALCOHOL DEHYDROGENASE"/>
    <property type="match status" value="1"/>
</dbReference>
<keyword evidence="3" id="KW-0520">NAD</keyword>
<name>A0A6J4GYB4_9CHLR</name>
<dbReference type="AlphaFoldDB" id="A0A6J4GYB4"/>
<organism evidence="6">
    <name type="scientific">uncultured Chloroflexota bacterium</name>
    <dbReference type="NCBI Taxonomy" id="166587"/>
    <lineage>
        <taxon>Bacteria</taxon>
        <taxon>Bacillati</taxon>
        <taxon>Chloroflexota</taxon>
        <taxon>environmental samples</taxon>
    </lineage>
</organism>
<evidence type="ECO:0000259" key="5">
    <source>
        <dbReference type="Pfam" id="PF25137"/>
    </source>
</evidence>
<dbReference type="FunFam" id="3.40.50.1970:FF:000003">
    <property type="entry name" value="Alcohol dehydrogenase, iron-containing"/>
    <property type="match status" value="1"/>
</dbReference>
<dbReference type="InterPro" id="IPR056798">
    <property type="entry name" value="ADH_Fe_C"/>
</dbReference>
<evidence type="ECO:0000313" key="6">
    <source>
        <dbReference type="EMBL" id="CAA9209196.1"/>
    </source>
</evidence>
<dbReference type="PROSITE" id="PS00913">
    <property type="entry name" value="ADH_IRON_1"/>
    <property type="match status" value="1"/>
</dbReference>
<dbReference type="Gene3D" id="3.40.50.1970">
    <property type="match status" value="1"/>
</dbReference>
<gene>
    <name evidence="6" type="ORF">AVDCRST_MAG77-1923</name>
</gene>
<evidence type="ECO:0000256" key="2">
    <source>
        <dbReference type="ARBA" id="ARBA00023002"/>
    </source>
</evidence>
<dbReference type="InterPro" id="IPR018211">
    <property type="entry name" value="ADH_Fe_CS"/>
</dbReference>
<dbReference type="Gene3D" id="1.20.1090.10">
    <property type="entry name" value="Dehydroquinate synthase-like - alpha domain"/>
    <property type="match status" value="1"/>
</dbReference>
<dbReference type="EC" id="1.1.1.1" evidence="6"/>